<evidence type="ECO:0000313" key="2">
    <source>
        <dbReference type="Proteomes" id="UP000046090"/>
    </source>
</evidence>
<protein>
    <submittedName>
        <fullName evidence="1">Uncharacterized protein</fullName>
    </submittedName>
</protein>
<evidence type="ECO:0000313" key="1">
    <source>
        <dbReference type="EMBL" id="CRI35221.1"/>
    </source>
</evidence>
<proteinExistence type="predicted"/>
<dbReference type="EMBL" id="CDMK01000003">
    <property type="protein sequence ID" value="CRI35221.1"/>
    <property type="molecule type" value="Genomic_DNA"/>
</dbReference>
<organism evidence="1 2">
    <name type="scientific">Helicobacter heilmannii</name>
    <dbReference type="NCBI Taxonomy" id="35817"/>
    <lineage>
        <taxon>Bacteria</taxon>
        <taxon>Pseudomonadati</taxon>
        <taxon>Campylobacterota</taxon>
        <taxon>Epsilonproteobacteria</taxon>
        <taxon>Campylobacterales</taxon>
        <taxon>Helicobacteraceae</taxon>
        <taxon>Helicobacter</taxon>
    </lineage>
</organism>
<reference evidence="2" key="1">
    <citation type="submission" date="2014-12" db="EMBL/GenBank/DDBJ databases">
        <authorList>
            <person name="Smet A."/>
        </authorList>
    </citation>
    <scope>NUCLEOTIDE SEQUENCE [LARGE SCALE GENOMIC DNA]</scope>
</reference>
<name>A0A0K2XQ16_HELHE</name>
<sequence>MRKFHNDLINTLVKGILEDDLKITCLFESIAPSKAIP</sequence>
<accession>A0A0K2XQ16</accession>
<dbReference type="AlphaFoldDB" id="A0A0K2XQ16"/>
<gene>
    <name evidence="1" type="ORF">HHE01_02190</name>
</gene>
<dbReference type="Proteomes" id="UP000046090">
    <property type="component" value="Unassembled WGS sequence"/>
</dbReference>
<keyword evidence="2" id="KW-1185">Reference proteome</keyword>